<comment type="similarity">
    <text evidence="8 9">Belongs to the TonB-dependent receptor family.</text>
</comment>
<dbReference type="InterPro" id="IPR039426">
    <property type="entry name" value="TonB-dep_rcpt-like"/>
</dbReference>
<dbReference type="Gene3D" id="2.170.130.10">
    <property type="entry name" value="TonB-dependent receptor, plug domain"/>
    <property type="match status" value="1"/>
</dbReference>
<evidence type="ECO:0000256" key="2">
    <source>
        <dbReference type="ARBA" id="ARBA00022448"/>
    </source>
</evidence>
<keyword evidence="2 8" id="KW-0813">Transport</keyword>
<dbReference type="PROSITE" id="PS52016">
    <property type="entry name" value="TONB_DEPENDENT_REC_3"/>
    <property type="match status" value="1"/>
</dbReference>
<evidence type="ECO:0000313" key="13">
    <source>
        <dbReference type="EMBL" id="QSQ22526.1"/>
    </source>
</evidence>
<reference evidence="13 14" key="1">
    <citation type="submission" date="2021-02" db="EMBL/GenBank/DDBJ databases">
        <title>De Novo genome assembly of isolated myxobacteria.</title>
        <authorList>
            <person name="Stevens D.C."/>
        </authorList>
    </citation>
    <scope>NUCLEOTIDE SEQUENCE [LARGE SCALE GENOMIC DNA]</scope>
    <source>
        <strain evidence="14">SCPEA02</strain>
    </source>
</reference>
<dbReference type="Pfam" id="PF00593">
    <property type="entry name" value="TonB_dep_Rec_b-barrel"/>
    <property type="match status" value="1"/>
</dbReference>
<keyword evidence="6 8" id="KW-0472">Membrane</keyword>
<evidence type="ECO:0000259" key="12">
    <source>
        <dbReference type="Pfam" id="PF07715"/>
    </source>
</evidence>
<dbReference type="InterPro" id="IPR036942">
    <property type="entry name" value="Beta-barrel_TonB_sf"/>
</dbReference>
<dbReference type="InterPro" id="IPR000531">
    <property type="entry name" value="Beta-barrel_TonB"/>
</dbReference>
<feature type="domain" description="TonB-dependent receptor plug" evidence="12">
    <location>
        <begin position="91"/>
        <end position="204"/>
    </location>
</feature>
<organism evidence="13 14">
    <name type="scientific">Pyxidicoccus parkwayensis</name>
    <dbReference type="NCBI Taxonomy" id="2813578"/>
    <lineage>
        <taxon>Bacteria</taxon>
        <taxon>Pseudomonadati</taxon>
        <taxon>Myxococcota</taxon>
        <taxon>Myxococcia</taxon>
        <taxon>Myxococcales</taxon>
        <taxon>Cystobacterineae</taxon>
        <taxon>Myxococcaceae</taxon>
        <taxon>Pyxidicoccus</taxon>
    </lineage>
</organism>
<sequence>MSGPCTPQSSLRRSPLPAPHLQLRPWVLLLALLLATGAGAQSSDGGGDGLVATTGAGADAGVSSEPSVPAPEDARPSAGTVITGTRLPRPMRDVPAATVVIPRAEIERSPTLTQDALVRTLPSATTFRRTPSLVSDPTAQGLNLRGLAPSGVARSLVLLDGIPVNDPFGGWIFWRSLPRLGLEGIEVVPSGSSALYGSAALGGVVQLVSRTIDRPELAADLAYGNLGTGFLAARAADTWGPVRASLETELLSSDGYPLVVASQRGPIDTDTPSNHAVLNGRVESDVSEALHVFAHAGLFRENQNGGTRSTTARVELAHFGAGARLRTEGRGTFALDVYGRLQRFEQQRARVAPDRAFESTAASQDVPADDQGALLVWTAPAWAWGGTHVLTVGADARRMAGTSQERLFPPEPAPASTLLRAAGGTQLSGGVFLQDLYTVSPALELSAALRMDLWRNTQGEQHVERASGDVETTAFDSRTEQQLSPRLGVRVRPVNWLTLRASGYRAFRAPTLNELYRPFQVGTVLTAANADLRAERLWGAEAGVETGLFQGLTARVTGFWNVLDDAVTNVTLAEPLPDGTTRQRQNLGRARVRGVEVGVDWRLSRRWTALLAYTFVDPTVLLAPGQPELVGRQLAQDPRHRGTAIVSFEDPALLTATVQLRVTGPQYEDDLNERGMGGYALVDVAASRHLFWKLDVFGAVENLFDREYLAGRAGVDTLGPPLTARVGLRLRDVP</sequence>
<accession>A0ABX7NUD5</accession>
<evidence type="ECO:0000256" key="9">
    <source>
        <dbReference type="RuleBase" id="RU003357"/>
    </source>
</evidence>
<dbReference type="CDD" id="cd01347">
    <property type="entry name" value="ligand_gated_channel"/>
    <property type="match status" value="1"/>
</dbReference>
<keyword evidence="14" id="KW-1185">Reference proteome</keyword>
<proteinExistence type="inferred from homology"/>
<feature type="domain" description="TonB-dependent receptor-like beta-barrel" evidence="11">
    <location>
        <begin position="307"/>
        <end position="703"/>
    </location>
</feature>
<dbReference type="EMBL" id="CP071090">
    <property type="protein sequence ID" value="QSQ22526.1"/>
    <property type="molecule type" value="Genomic_DNA"/>
</dbReference>
<evidence type="ECO:0000256" key="7">
    <source>
        <dbReference type="ARBA" id="ARBA00023237"/>
    </source>
</evidence>
<dbReference type="Gene3D" id="2.40.170.20">
    <property type="entry name" value="TonB-dependent receptor, beta-barrel domain"/>
    <property type="match status" value="1"/>
</dbReference>
<evidence type="ECO:0000313" key="14">
    <source>
        <dbReference type="Proteomes" id="UP000662747"/>
    </source>
</evidence>
<name>A0ABX7NUD5_9BACT</name>
<keyword evidence="4 8" id="KW-0812">Transmembrane</keyword>
<evidence type="ECO:0000256" key="6">
    <source>
        <dbReference type="ARBA" id="ARBA00023136"/>
    </source>
</evidence>
<gene>
    <name evidence="13" type="ORF">JY651_46705</name>
</gene>
<keyword evidence="5 9" id="KW-0798">TonB box</keyword>
<protein>
    <submittedName>
        <fullName evidence="13">TonB-dependent receptor</fullName>
    </submittedName>
</protein>
<feature type="compositionally biased region" description="Low complexity" evidence="10">
    <location>
        <begin position="50"/>
        <end position="62"/>
    </location>
</feature>
<dbReference type="Pfam" id="PF07715">
    <property type="entry name" value="Plug"/>
    <property type="match status" value="1"/>
</dbReference>
<dbReference type="SUPFAM" id="SSF56935">
    <property type="entry name" value="Porins"/>
    <property type="match status" value="1"/>
</dbReference>
<evidence type="ECO:0000256" key="10">
    <source>
        <dbReference type="SAM" id="MobiDB-lite"/>
    </source>
</evidence>
<evidence type="ECO:0000256" key="5">
    <source>
        <dbReference type="ARBA" id="ARBA00023077"/>
    </source>
</evidence>
<comment type="subcellular location">
    <subcellularLocation>
        <location evidence="1 8">Cell outer membrane</location>
        <topology evidence="1 8">Multi-pass membrane protein</topology>
    </subcellularLocation>
</comment>
<dbReference type="Proteomes" id="UP000662747">
    <property type="component" value="Chromosome"/>
</dbReference>
<keyword evidence="13" id="KW-0675">Receptor</keyword>
<evidence type="ECO:0000259" key="11">
    <source>
        <dbReference type="Pfam" id="PF00593"/>
    </source>
</evidence>
<dbReference type="InterPro" id="IPR037066">
    <property type="entry name" value="Plug_dom_sf"/>
</dbReference>
<dbReference type="PANTHER" id="PTHR30069:SF28">
    <property type="entry name" value="TONB-DEPENDENT RECEPTOR YNCD-RELATED"/>
    <property type="match status" value="1"/>
</dbReference>
<evidence type="ECO:0000256" key="1">
    <source>
        <dbReference type="ARBA" id="ARBA00004571"/>
    </source>
</evidence>
<dbReference type="InterPro" id="IPR012910">
    <property type="entry name" value="Plug_dom"/>
</dbReference>
<evidence type="ECO:0000256" key="4">
    <source>
        <dbReference type="ARBA" id="ARBA00022692"/>
    </source>
</evidence>
<dbReference type="PANTHER" id="PTHR30069">
    <property type="entry name" value="TONB-DEPENDENT OUTER MEMBRANE RECEPTOR"/>
    <property type="match status" value="1"/>
</dbReference>
<evidence type="ECO:0000256" key="3">
    <source>
        <dbReference type="ARBA" id="ARBA00022452"/>
    </source>
</evidence>
<feature type="region of interest" description="Disordered" evidence="10">
    <location>
        <begin position="40"/>
        <end position="88"/>
    </location>
</feature>
<keyword evidence="3 8" id="KW-1134">Transmembrane beta strand</keyword>
<evidence type="ECO:0000256" key="8">
    <source>
        <dbReference type="PROSITE-ProRule" id="PRU01360"/>
    </source>
</evidence>
<keyword evidence="7 8" id="KW-0998">Cell outer membrane</keyword>